<dbReference type="GO" id="GO:0032259">
    <property type="term" value="P:methylation"/>
    <property type="evidence" value="ECO:0007669"/>
    <property type="project" value="UniProtKB-KW"/>
</dbReference>
<reference evidence="12 13" key="1">
    <citation type="submission" date="2020-08" db="EMBL/GenBank/DDBJ databases">
        <title>Sequencing the genomes of 1000 actinobacteria strains.</title>
        <authorList>
            <person name="Klenk H.-P."/>
        </authorList>
    </citation>
    <scope>NUCLEOTIDE SEQUENCE [LARGE SCALE GENOMIC DNA]</scope>
    <source>
        <strain evidence="12 13">DSM 44786</strain>
    </source>
</reference>
<dbReference type="SUPFAM" id="SSF46767">
    <property type="entry name" value="Methylated DNA-protein cysteine methyltransferase, C-terminal domain"/>
    <property type="match status" value="1"/>
</dbReference>
<dbReference type="InterPro" id="IPR001497">
    <property type="entry name" value="MethylDNA_cys_MeTrfase_AS"/>
</dbReference>
<evidence type="ECO:0000259" key="11">
    <source>
        <dbReference type="Pfam" id="PF01035"/>
    </source>
</evidence>
<keyword evidence="9" id="KW-0234">DNA repair</keyword>
<dbReference type="Gene3D" id="1.10.10.10">
    <property type="entry name" value="Winged helix-like DNA-binding domain superfamily/Winged helix DNA-binding domain"/>
    <property type="match status" value="1"/>
</dbReference>
<feature type="domain" description="Methylated-DNA-[protein]-cysteine S-methyltransferase DNA binding" evidence="11">
    <location>
        <begin position="88"/>
        <end position="174"/>
    </location>
</feature>
<accession>A0A7W7WJB5</accession>
<dbReference type="SUPFAM" id="SSF53155">
    <property type="entry name" value="Methylated DNA-protein cysteine methyltransferase domain"/>
    <property type="match status" value="1"/>
</dbReference>
<evidence type="ECO:0000256" key="9">
    <source>
        <dbReference type="ARBA" id="ARBA00023204"/>
    </source>
</evidence>
<evidence type="ECO:0000256" key="5">
    <source>
        <dbReference type="ARBA" id="ARBA00015377"/>
    </source>
</evidence>
<sequence length="185" mass="19554">MSISWVTVPTPLPSGPLRLAVTEQGVAAVSYHGDAIGGVPGRVGIPECVDESRAGLVRARLAEYFEGRRTELGLPIDWRFTTGPHRTVLQTLTAQAGYGQTLTYGELGARSGVFEDFTDGGWTAARTVGKMMGANPLCLLVPCHRVVASDGLGGFGGGPRGLEIKRWLLTLEGVLPPTLDWNGPG</sequence>
<dbReference type="AlphaFoldDB" id="A0A7W7WJB5"/>
<evidence type="ECO:0000313" key="12">
    <source>
        <dbReference type="EMBL" id="MBB4948434.1"/>
    </source>
</evidence>
<evidence type="ECO:0000256" key="8">
    <source>
        <dbReference type="ARBA" id="ARBA00022763"/>
    </source>
</evidence>
<gene>
    <name evidence="12" type="ORF">F4556_003969</name>
</gene>
<evidence type="ECO:0000256" key="4">
    <source>
        <dbReference type="ARBA" id="ARBA00011918"/>
    </source>
</evidence>
<comment type="catalytic activity">
    <reaction evidence="10">
        <text>a 6-O-methyl-2'-deoxyguanosine in DNA + L-cysteinyl-[protein] = S-methyl-L-cysteinyl-[protein] + a 2'-deoxyguanosine in DNA</text>
        <dbReference type="Rhea" id="RHEA:24000"/>
        <dbReference type="Rhea" id="RHEA-COMP:10131"/>
        <dbReference type="Rhea" id="RHEA-COMP:10132"/>
        <dbReference type="Rhea" id="RHEA-COMP:11367"/>
        <dbReference type="Rhea" id="RHEA-COMP:11368"/>
        <dbReference type="ChEBI" id="CHEBI:29950"/>
        <dbReference type="ChEBI" id="CHEBI:82612"/>
        <dbReference type="ChEBI" id="CHEBI:85445"/>
        <dbReference type="ChEBI" id="CHEBI:85448"/>
        <dbReference type="EC" id="2.1.1.63"/>
    </reaction>
</comment>
<evidence type="ECO:0000256" key="1">
    <source>
        <dbReference type="ARBA" id="ARBA00001286"/>
    </source>
</evidence>
<protein>
    <recommendedName>
        <fullName evidence="5">Methylated-DNA--protein-cysteine methyltransferase</fullName>
        <ecNumber evidence="4">2.1.1.63</ecNumber>
    </recommendedName>
</protein>
<dbReference type="Pfam" id="PF01035">
    <property type="entry name" value="DNA_binding_1"/>
    <property type="match status" value="1"/>
</dbReference>
<dbReference type="NCBIfam" id="TIGR00589">
    <property type="entry name" value="ogt"/>
    <property type="match status" value="1"/>
</dbReference>
<dbReference type="EC" id="2.1.1.63" evidence="4"/>
<dbReference type="PROSITE" id="PS00374">
    <property type="entry name" value="MGMT"/>
    <property type="match status" value="1"/>
</dbReference>
<evidence type="ECO:0000256" key="3">
    <source>
        <dbReference type="ARBA" id="ARBA00008711"/>
    </source>
</evidence>
<comment type="caution">
    <text evidence="12">The sequence shown here is derived from an EMBL/GenBank/DDBJ whole genome shotgun (WGS) entry which is preliminary data.</text>
</comment>
<proteinExistence type="inferred from homology"/>
<dbReference type="Proteomes" id="UP000573327">
    <property type="component" value="Unassembled WGS sequence"/>
</dbReference>
<dbReference type="GO" id="GO:0006281">
    <property type="term" value="P:DNA repair"/>
    <property type="evidence" value="ECO:0007669"/>
    <property type="project" value="UniProtKB-KW"/>
</dbReference>
<dbReference type="InterPro" id="IPR036217">
    <property type="entry name" value="MethylDNA_cys_MeTrfase_DNAb"/>
</dbReference>
<keyword evidence="13" id="KW-1185">Reference proteome</keyword>
<evidence type="ECO:0000256" key="10">
    <source>
        <dbReference type="ARBA" id="ARBA00049348"/>
    </source>
</evidence>
<keyword evidence="8" id="KW-0227">DNA damage</keyword>
<dbReference type="Gene3D" id="3.30.160.70">
    <property type="entry name" value="Methylated DNA-protein cysteine methyltransferase domain"/>
    <property type="match status" value="1"/>
</dbReference>
<dbReference type="InterPro" id="IPR036388">
    <property type="entry name" value="WH-like_DNA-bd_sf"/>
</dbReference>
<dbReference type="GO" id="GO:0003908">
    <property type="term" value="F:methylated-DNA-[protein]-cysteine S-methyltransferase activity"/>
    <property type="evidence" value="ECO:0007669"/>
    <property type="project" value="UniProtKB-EC"/>
</dbReference>
<dbReference type="PANTHER" id="PTHR46460:SF1">
    <property type="entry name" value="METHYLATED-DNA--PROTEIN-CYSTEINE METHYLTRANSFERASE"/>
    <property type="match status" value="1"/>
</dbReference>
<keyword evidence="7 12" id="KW-0808">Transferase</keyword>
<dbReference type="PANTHER" id="PTHR46460">
    <property type="entry name" value="METHYLATED-DNA--PROTEIN-CYSTEINE METHYLTRANSFERASE"/>
    <property type="match status" value="1"/>
</dbReference>
<comment type="function">
    <text evidence="2">Involved in the cellular defense against the biological effects of O6-methylguanine (O6-MeG) and O4-methylthymine (O4-MeT) in DNA. Repairs the methylated nucleobase in DNA by stoichiometrically transferring the methyl group to a cysteine residue in the enzyme. This is a suicide reaction: the enzyme is irreversibly inactivated.</text>
</comment>
<organism evidence="12 13">
    <name type="scientific">Kitasatospora gansuensis</name>
    <dbReference type="NCBI Taxonomy" id="258050"/>
    <lineage>
        <taxon>Bacteria</taxon>
        <taxon>Bacillati</taxon>
        <taxon>Actinomycetota</taxon>
        <taxon>Actinomycetes</taxon>
        <taxon>Kitasatosporales</taxon>
        <taxon>Streptomycetaceae</taxon>
        <taxon>Kitasatospora</taxon>
    </lineage>
</organism>
<name>A0A7W7WJB5_9ACTN</name>
<dbReference type="RefSeq" id="WP_184918038.1">
    <property type="nucleotide sequence ID" value="NZ_JACHJR010000001.1"/>
</dbReference>
<dbReference type="InterPro" id="IPR036631">
    <property type="entry name" value="MGMT_N_sf"/>
</dbReference>
<keyword evidence="6 12" id="KW-0489">Methyltransferase</keyword>
<dbReference type="EMBL" id="JACHJR010000001">
    <property type="protein sequence ID" value="MBB4948434.1"/>
    <property type="molecule type" value="Genomic_DNA"/>
</dbReference>
<dbReference type="CDD" id="cd06445">
    <property type="entry name" value="ATase"/>
    <property type="match status" value="1"/>
</dbReference>
<evidence type="ECO:0000256" key="7">
    <source>
        <dbReference type="ARBA" id="ARBA00022679"/>
    </source>
</evidence>
<evidence type="ECO:0000256" key="2">
    <source>
        <dbReference type="ARBA" id="ARBA00003317"/>
    </source>
</evidence>
<comment type="similarity">
    <text evidence="3">Belongs to the MGMT family.</text>
</comment>
<comment type="catalytic activity">
    <reaction evidence="1">
        <text>a 4-O-methyl-thymidine in DNA + L-cysteinyl-[protein] = a thymidine in DNA + S-methyl-L-cysteinyl-[protein]</text>
        <dbReference type="Rhea" id="RHEA:53428"/>
        <dbReference type="Rhea" id="RHEA-COMP:10131"/>
        <dbReference type="Rhea" id="RHEA-COMP:10132"/>
        <dbReference type="Rhea" id="RHEA-COMP:13555"/>
        <dbReference type="Rhea" id="RHEA-COMP:13556"/>
        <dbReference type="ChEBI" id="CHEBI:29950"/>
        <dbReference type="ChEBI" id="CHEBI:82612"/>
        <dbReference type="ChEBI" id="CHEBI:137386"/>
        <dbReference type="ChEBI" id="CHEBI:137387"/>
        <dbReference type="EC" id="2.1.1.63"/>
    </reaction>
</comment>
<evidence type="ECO:0000313" key="13">
    <source>
        <dbReference type="Proteomes" id="UP000573327"/>
    </source>
</evidence>
<dbReference type="InterPro" id="IPR014048">
    <property type="entry name" value="MethylDNA_cys_MeTrfase_DNA-bd"/>
</dbReference>
<evidence type="ECO:0000256" key="6">
    <source>
        <dbReference type="ARBA" id="ARBA00022603"/>
    </source>
</evidence>